<evidence type="ECO:0000256" key="4">
    <source>
        <dbReference type="ARBA" id="ARBA00022741"/>
    </source>
</evidence>
<evidence type="ECO:0000259" key="11">
    <source>
        <dbReference type="PROSITE" id="PS50011"/>
    </source>
</evidence>
<evidence type="ECO:0000313" key="12">
    <source>
        <dbReference type="EnsemblPlants" id="MELO3C022355.2.1"/>
    </source>
</evidence>
<dbReference type="Gramene" id="MELO3C022355.2.1">
    <property type="protein sequence ID" value="MELO3C022355.2.1"/>
    <property type="gene ID" value="MELO3C022355.2"/>
</dbReference>
<sequence>FVLLDYKNEDCPSLLSITLPFHSNILPLRLRLVFLFLFAKNFTFNGHFLLMAFFTFNIHTLLYLFLFSFPLFSAATSGVQTHFPPFPKASRFNNGFQRILLSVALGVLTGLTASFLSVLFIRTLLRFLNRTPLLQGPLIFSPKIDADSLQSALLNQTHLLGSSSNPNGKCYKALLANGFTVAVKKLEPIQCGRTEARRRMQQQMAVLGALKHRNVMSLRAYVGEMGSCCLVYDFLPTGSLEDAMRKVRENQLELKWEVRLRIAVGIARGLQFLHFECNPRILHCNLKPSNILLDADFEPRLVDFGLTNLIPDFHTSASLYTAPECLNNSRYTDKSDIYSFGVILRVLLTGRDPIETEQVSSDRGDSSGSGGSLGRWVKQSVEPREALDKSIRGEGMEEEEEEEMVLALRIAGVCTSELAEDRPCSDELLVMLTQLQSF</sequence>
<evidence type="ECO:0000256" key="2">
    <source>
        <dbReference type="ARBA" id="ARBA00022527"/>
    </source>
</evidence>
<dbReference type="PANTHER" id="PTHR48055:SF22">
    <property type="entry name" value="LEUCINE-RICH REPEAT RECEPTOR-LIKE SERINE_THREONINE_TYROSINE-PROTEIN KINASE SOBIR1"/>
    <property type="match status" value="1"/>
</dbReference>
<dbReference type="InterPro" id="IPR011009">
    <property type="entry name" value="Kinase-like_dom_sf"/>
</dbReference>
<evidence type="ECO:0000256" key="3">
    <source>
        <dbReference type="ARBA" id="ARBA00022679"/>
    </source>
</evidence>
<dbReference type="EC" id="2.7.11.1" evidence="1"/>
<evidence type="ECO:0000256" key="1">
    <source>
        <dbReference type="ARBA" id="ARBA00012513"/>
    </source>
</evidence>
<dbReference type="EnsemblPlants" id="MELO3C022355.2.1">
    <property type="protein sequence ID" value="MELO3C022355.2.1"/>
    <property type="gene ID" value="MELO3C022355.2"/>
</dbReference>
<dbReference type="Pfam" id="PF00069">
    <property type="entry name" value="Pkinase"/>
    <property type="match status" value="1"/>
</dbReference>
<dbReference type="GO" id="GO:0016020">
    <property type="term" value="C:membrane"/>
    <property type="evidence" value="ECO:0007669"/>
    <property type="project" value="TreeGrafter"/>
</dbReference>
<keyword evidence="4" id="KW-0547">Nucleotide-binding</keyword>
<keyword evidence="5" id="KW-0418">Kinase</keyword>
<keyword evidence="3" id="KW-0808">Transferase</keyword>
<proteinExistence type="predicted"/>
<dbReference type="FunFam" id="1.10.510.10:FF:001023">
    <property type="entry name" value="Os07g0541700 protein"/>
    <property type="match status" value="1"/>
</dbReference>
<dbReference type="SUPFAM" id="SSF56112">
    <property type="entry name" value="Protein kinase-like (PK-like)"/>
    <property type="match status" value="1"/>
</dbReference>
<dbReference type="Gene3D" id="1.10.510.10">
    <property type="entry name" value="Transferase(Phosphotransferase) domain 1"/>
    <property type="match status" value="1"/>
</dbReference>
<dbReference type="Gene3D" id="3.30.200.20">
    <property type="entry name" value="Phosphorylase Kinase, domain 1"/>
    <property type="match status" value="1"/>
</dbReference>
<feature type="domain" description="Protein kinase" evidence="11">
    <location>
        <begin position="154"/>
        <end position="438"/>
    </location>
</feature>
<dbReference type="AlphaFoldDB" id="A0A9I9DQF2"/>
<keyword evidence="2" id="KW-0723">Serine/threonine-protein kinase</keyword>
<dbReference type="InterPro" id="IPR051564">
    <property type="entry name" value="LRR_receptor-like_kinase"/>
</dbReference>
<dbReference type="InterPro" id="IPR000719">
    <property type="entry name" value="Prot_kinase_dom"/>
</dbReference>
<dbReference type="PANTHER" id="PTHR48055">
    <property type="entry name" value="LEUCINE-RICH REPEAT RECEPTOR PROTEIN KINASE EMS1"/>
    <property type="match status" value="1"/>
</dbReference>
<dbReference type="GO" id="GO:0004674">
    <property type="term" value="F:protein serine/threonine kinase activity"/>
    <property type="evidence" value="ECO:0007669"/>
    <property type="project" value="UniProtKB-KW"/>
</dbReference>
<evidence type="ECO:0000256" key="6">
    <source>
        <dbReference type="ARBA" id="ARBA00022840"/>
    </source>
</evidence>
<feature type="region of interest" description="Disordered" evidence="9">
    <location>
        <begin position="356"/>
        <end position="381"/>
    </location>
</feature>
<feature type="transmembrane region" description="Helical" evidence="10">
    <location>
        <begin position="61"/>
        <end position="79"/>
    </location>
</feature>
<evidence type="ECO:0000256" key="8">
    <source>
        <dbReference type="ARBA" id="ARBA00048679"/>
    </source>
</evidence>
<organism evidence="12">
    <name type="scientific">Cucumis melo</name>
    <name type="common">Muskmelon</name>
    <dbReference type="NCBI Taxonomy" id="3656"/>
    <lineage>
        <taxon>Eukaryota</taxon>
        <taxon>Viridiplantae</taxon>
        <taxon>Streptophyta</taxon>
        <taxon>Embryophyta</taxon>
        <taxon>Tracheophyta</taxon>
        <taxon>Spermatophyta</taxon>
        <taxon>Magnoliopsida</taxon>
        <taxon>eudicotyledons</taxon>
        <taxon>Gunneridae</taxon>
        <taxon>Pentapetalae</taxon>
        <taxon>rosids</taxon>
        <taxon>fabids</taxon>
        <taxon>Cucurbitales</taxon>
        <taxon>Cucurbitaceae</taxon>
        <taxon>Benincaseae</taxon>
        <taxon>Cucumis</taxon>
    </lineage>
</organism>
<evidence type="ECO:0000256" key="9">
    <source>
        <dbReference type="SAM" id="MobiDB-lite"/>
    </source>
</evidence>
<protein>
    <recommendedName>
        <fullName evidence="1">non-specific serine/threonine protein kinase</fullName>
        <ecNumber evidence="1">2.7.11.1</ecNumber>
    </recommendedName>
</protein>
<dbReference type="PROSITE" id="PS50011">
    <property type="entry name" value="PROTEIN_KINASE_DOM"/>
    <property type="match status" value="1"/>
</dbReference>
<comment type="catalytic activity">
    <reaction evidence="8">
        <text>L-seryl-[protein] + ATP = O-phospho-L-seryl-[protein] + ADP + H(+)</text>
        <dbReference type="Rhea" id="RHEA:17989"/>
        <dbReference type="Rhea" id="RHEA-COMP:9863"/>
        <dbReference type="Rhea" id="RHEA-COMP:11604"/>
        <dbReference type="ChEBI" id="CHEBI:15378"/>
        <dbReference type="ChEBI" id="CHEBI:29999"/>
        <dbReference type="ChEBI" id="CHEBI:30616"/>
        <dbReference type="ChEBI" id="CHEBI:83421"/>
        <dbReference type="ChEBI" id="CHEBI:456216"/>
        <dbReference type="EC" id="2.7.11.1"/>
    </reaction>
</comment>
<comment type="catalytic activity">
    <reaction evidence="7">
        <text>L-threonyl-[protein] + ATP = O-phospho-L-threonyl-[protein] + ADP + H(+)</text>
        <dbReference type="Rhea" id="RHEA:46608"/>
        <dbReference type="Rhea" id="RHEA-COMP:11060"/>
        <dbReference type="Rhea" id="RHEA-COMP:11605"/>
        <dbReference type="ChEBI" id="CHEBI:15378"/>
        <dbReference type="ChEBI" id="CHEBI:30013"/>
        <dbReference type="ChEBI" id="CHEBI:30616"/>
        <dbReference type="ChEBI" id="CHEBI:61977"/>
        <dbReference type="ChEBI" id="CHEBI:456216"/>
        <dbReference type="EC" id="2.7.11.1"/>
    </reaction>
</comment>
<reference evidence="12" key="1">
    <citation type="submission" date="2023-03" db="UniProtKB">
        <authorList>
            <consortium name="EnsemblPlants"/>
        </authorList>
    </citation>
    <scope>IDENTIFICATION</scope>
</reference>
<keyword evidence="10" id="KW-0812">Transmembrane</keyword>
<accession>A0A9I9DQF2</accession>
<keyword evidence="10" id="KW-1133">Transmembrane helix</keyword>
<evidence type="ECO:0000256" key="10">
    <source>
        <dbReference type="SAM" id="Phobius"/>
    </source>
</evidence>
<evidence type="ECO:0000256" key="5">
    <source>
        <dbReference type="ARBA" id="ARBA00022777"/>
    </source>
</evidence>
<keyword evidence="6" id="KW-0067">ATP-binding</keyword>
<feature type="transmembrane region" description="Helical" evidence="10">
    <location>
        <begin position="99"/>
        <end position="121"/>
    </location>
</feature>
<name>A0A9I9DQF2_CUCME</name>
<feature type="transmembrane region" description="Helical" evidence="10">
    <location>
        <begin position="32"/>
        <end position="54"/>
    </location>
</feature>
<keyword evidence="10" id="KW-0472">Membrane</keyword>
<dbReference type="GO" id="GO:0005524">
    <property type="term" value="F:ATP binding"/>
    <property type="evidence" value="ECO:0007669"/>
    <property type="project" value="UniProtKB-KW"/>
</dbReference>
<evidence type="ECO:0000256" key="7">
    <source>
        <dbReference type="ARBA" id="ARBA00047899"/>
    </source>
</evidence>